<comment type="caution">
    <text evidence="5">The sequence shown here is derived from an EMBL/GenBank/DDBJ whole genome shotgun (WGS) entry which is preliminary data.</text>
</comment>
<evidence type="ECO:0000313" key="6">
    <source>
        <dbReference type="Proteomes" id="UP001303473"/>
    </source>
</evidence>
<dbReference type="GO" id="GO:0010333">
    <property type="term" value="F:terpene synthase activity"/>
    <property type="evidence" value="ECO:0007669"/>
    <property type="project" value="InterPro"/>
</dbReference>
<organism evidence="5 6">
    <name type="scientific">Diplogelasinospora grovesii</name>
    <dbReference type="NCBI Taxonomy" id="303347"/>
    <lineage>
        <taxon>Eukaryota</taxon>
        <taxon>Fungi</taxon>
        <taxon>Dikarya</taxon>
        <taxon>Ascomycota</taxon>
        <taxon>Pezizomycotina</taxon>
        <taxon>Sordariomycetes</taxon>
        <taxon>Sordariomycetidae</taxon>
        <taxon>Sordariales</taxon>
        <taxon>Diplogelasinosporaceae</taxon>
        <taxon>Diplogelasinospora</taxon>
    </lineage>
</organism>
<evidence type="ECO:0000256" key="2">
    <source>
        <dbReference type="ARBA" id="ARBA00006333"/>
    </source>
</evidence>
<proteinExistence type="inferred from homology"/>
<comment type="cofactor">
    <cofactor evidence="1 4">
        <name>Mg(2+)</name>
        <dbReference type="ChEBI" id="CHEBI:18420"/>
    </cofactor>
</comment>
<dbReference type="SUPFAM" id="SSF48576">
    <property type="entry name" value="Terpenoid synthases"/>
    <property type="match status" value="1"/>
</dbReference>
<name>A0AAN6NI62_9PEZI</name>
<sequence length="351" mass="40382">MAVQTQTAAPIDVHEPKLFHHTNKEQQHLNGHQNKPKPWQIPASNWVPLIHPHAEEVARQVDGYFLENWPFPNEASRKTFLKAGFSRVTCLYFPLSKDDRIHFACRLLTVLFLIDDLLEDMSFTDGEALNNRLIELSKGHILPNRTIPAEYVIYDLWESMRAHDRALADEVLEPTFTFMRSQTDRARLTINELGRYLVYRERDVGKALLSALMRFSMAIHLTAEELAWLKPLEQNCSKQISIVNDIYSYEKEVLASRTGHAEGAFLCSAVKVVAEETSLGVPATKRVLWAMVREWEHVHDAMCARLRRAAPGGCRNDVLAYMKGLEYQMSGNEMWSKTTPRYTDHHDDHVE</sequence>
<gene>
    <name evidence="5" type="ORF">QBC46DRAFT_276083</name>
</gene>
<keyword evidence="4" id="KW-0479">Metal-binding</keyword>
<dbReference type="GO" id="GO:0046872">
    <property type="term" value="F:metal ion binding"/>
    <property type="evidence" value="ECO:0007669"/>
    <property type="project" value="UniProtKB-KW"/>
</dbReference>
<dbReference type="PANTHER" id="PTHR35201">
    <property type="entry name" value="TERPENE SYNTHASE"/>
    <property type="match status" value="1"/>
</dbReference>
<dbReference type="PANTHER" id="PTHR35201:SF4">
    <property type="entry name" value="BETA-PINACENE SYNTHASE-RELATED"/>
    <property type="match status" value="1"/>
</dbReference>
<dbReference type="InterPro" id="IPR008949">
    <property type="entry name" value="Isoprenoid_synthase_dom_sf"/>
</dbReference>
<accession>A0AAN6NI62</accession>
<evidence type="ECO:0000256" key="4">
    <source>
        <dbReference type="RuleBase" id="RU366034"/>
    </source>
</evidence>
<dbReference type="Proteomes" id="UP001303473">
    <property type="component" value="Unassembled WGS sequence"/>
</dbReference>
<dbReference type="Gene3D" id="1.10.600.10">
    <property type="entry name" value="Farnesyl Diphosphate Synthase"/>
    <property type="match status" value="1"/>
</dbReference>
<keyword evidence="3 4" id="KW-0460">Magnesium</keyword>
<dbReference type="EMBL" id="MU853752">
    <property type="protein sequence ID" value="KAK3946261.1"/>
    <property type="molecule type" value="Genomic_DNA"/>
</dbReference>
<dbReference type="AlphaFoldDB" id="A0AAN6NI62"/>
<evidence type="ECO:0000313" key="5">
    <source>
        <dbReference type="EMBL" id="KAK3946261.1"/>
    </source>
</evidence>
<dbReference type="InterPro" id="IPR034686">
    <property type="entry name" value="Terpene_cyclase-like_2"/>
</dbReference>
<evidence type="ECO:0000256" key="1">
    <source>
        <dbReference type="ARBA" id="ARBA00001946"/>
    </source>
</evidence>
<keyword evidence="4" id="KW-0456">Lyase</keyword>
<keyword evidence="6" id="KW-1185">Reference proteome</keyword>
<reference evidence="6" key="1">
    <citation type="journal article" date="2023" name="Mol. Phylogenet. Evol.">
        <title>Genome-scale phylogeny and comparative genomics of the fungal order Sordariales.</title>
        <authorList>
            <person name="Hensen N."/>
            <person name="Bonometti L."/>
            <person name="Westerberg I."/>
            <person name="Brannstrom I.O."/>
            <person name="Guillou S."/>
            <person name="Cros-Aarteil S."/>
            <person name="Calhoun S."/>
            <person name="Haridas S."/>
            <person name="Kuo A."/>
            <person name="Mondo S."/>
            <person name="Pangilinan J."/>
            <person name="Riley R."/>
            <person name="LaButti K."/>
            <person name="Andreopoulos B."/>
            <person name="Lipzen A."/>
            <person name="Chen C."/>
            <person name="Yan M."/>
            <person name="Daum C."/>
            <person name="Ng V."/>
            <person name="Clum A."/>
            <person name="Steindorff A."/>
            <person name="Ohm R.A."/>
            <person name="Martin F."/>
            <person name="Silar P."/>
            <person name="Natvig D.O."/>
            <person name="Lalanne C."/>
            <person name="Gautier V."/>
            <person name="Ament-Velasquez S.L."/>
            <person name="Kruys A."/>
            <person name="Hutchinson M.I."/>
            <person name="Powell A.J."/>
            <person name="Barry K."/>
            <person name="Miller A.N."/>
            <person name="Grigoriev I.V."/>
            <person name="Debuchy R."/>
            <person name="Gladieux P."/>
            <person name="Hiltunen Thoren M."/>
            <person name="Johannesson H."/>
        </authorList>
    </citation>
    <scope>NUCLEOTIDE SEQUENCE [LARGE SCALE GENOMIC DNA]</scope>
    <source>
        <strain evidence="6">CBS 340.73</strain>
    </source>
</reference>
<dbReference type="EC" id="4.2.3.-" evidence="4"/>
<evidence type="ECO:0000256" key="3">
    <source>
        <dbReference type="ARBA" id="ARBA00022842"/>
    </source>
</evidence>
<comment type="similarity">
    <text evidence="2 4">Belongs to the terpene synthase family.</text>
</comment>
<dbReference type="Pfam" id="PF19086">
    <property type="entry name" value="Terpene_syn_C_2"/>
    <property type="match status" value="1"/>
</dbReference>
<dbReference type="GO" id="GO:0008299">
    <property type="term" value="P:isoprenoid biosynthetic process"/>
    <property type="evidence" value="ECO:0007669"/>
    <property type="project" value="UniProtKB-ARBA"/>
</dbReference>
<protein>
    <recommendedName>
        <fullName evidence="4">Terpene synthase</fullName>
        <ecNumber evidence="4">4.2.3.-</ecNumber>
    </recommendedName>
</protein>